<dbReference type="PANTHER" id="PTHR33608">
    <property type="entry name" value="BLL2464 PROTEIN"/>
    <property type="match status" value="1"/>
</dbReference>
<gene>
    <name evidence="2" type="ORF">NG895_28425</name>
</gene>
<protein>
    <submittedName>
        <fullName evidence="2">DUF58 domain-containing protein</fullName>
    </submittedName>
</protein>
<evidence type="ECO:0000313" key="2">
    <source>
        <dbReference type="EMBL" id="MCO6047850.1"/>
    </source>
</evidence>
<sequence length="300" mass="34279">MPETLNFLDPAVLAKLEGLQLRAARIVEGYVSGLHRSPYQGFSVEFAEHREYVPGDDLRYVDWKVFGKTDKVYLKQYEEETNLICYLVLDTSESMQYQSEMAAMSKLEYAQCAAASLAYLVIHQVDSVGLVTFDDAVRQLVRPSSSATHLSQLIGVMEQVEPVRKTRTGPIFHELAERLTRRGIVFILSDLFDDADEMLAGLKHFRHRRHDVVVLHTLDPAELEFPFQNATMFHGMEELGDLLVEPAQLRRAYQEEINRFTAKVRAGCLAQGADYVQVRTDMPLDVALSTYLAHRRRRVR</sequence>
<evidence type="ECO:0000313" key="3">
    <source>
        <dbReference type="Proteomes" id="UP001155241"/>
    </source>
</evidence>
<dbReference type="Proteomes" id="UP001155241">
    <property type="component" value="Unassembled WGS sequence"/>
</dbReference>
<dbReference type="InterPro" id="IPR002881">
    <property type="entry name" value="DUF58"/>
</dbReference>
<reference evidence="2" key="1">
    <citation type="submission" date="2022-06" db="EMBL/GenBank/DDBJ databases">
        <title>Aeoliella straminimaris, a novel planctomycete from sediments.</title>
        <authorList>
            <person name="Vitorino I.R."/>
            <person name="Lage O.M."/>
        </authorList>
    </citation>
    <scope>NUCLEOTIDE SEQUENCE</scope>
    <source>
        <strain evidence="2">ICT_H6.2</strain>
    </source>
</reference>
<dbReference type="SUPFAM" id="SSF53300">
    <property type="entry name" value="vWA-like"/>
    <property type="match status" value="1"/>
</dbReference>
<feature type="domain" description="DUF58" evidence="1">
    <location>
        <begin position="48"/>
        <end position="258"/>
    </location>
</feature>
<organism evidence="2 3">
    <name type="scientific">Aeoliella straminimaris</name>
    <dbReference type="NCBI Taxonomy" id="2954799"/>
    <lineage>
        <taxon>Bacteria</taxon>
        <taxon>Pseudomonadati</taxon>
        <taxon>Planctomycetota</taxon>
        <taxon>Planctomycetia</taxon>
        <taxon>Pirellulales</taxon>
        <taxon>Lacipirellulaceae</taxon>
        <taxon>Aeoliella</taxon>
    </lineage>
</organism>
<dbReference type="Gene3D" id="3.40.50.410">
    <property type="entry name" value="von Willebrand factor, type A domain"/>
    <property type="match status" value="1"/>
</dbReference>
<dbReference type="PANTHER" id="PTHR33608:SF7">
    <property type="entry name" value="DUF58 DOMAIN-CONTAINING PROTEIN"/>
    <property type="match status" value="1"/>
</dbReference>
<keyword evidence="3" id="KW-1185">Reference proteome</keyword>
<dbReference type="Pfam" id="PF01882">
    <property type="entry name" value="DUF58"/>
    <property type="match status" value="1"/>
</dbReference>
<dbReference type="EMBL" id="JAMXLR010000092">
    <property type="protein sequence ID" value="MCO6047850.1"/>
    <property type="molecule type" value="Genomic_DNA"/>
</dbReference>
<dbReference type="CDD" id="cd00198">
    <property type="entry name" value="vWFA"/>
    <property type="match status" value="1"/>
</dbReference>
<accession>A0A9X2FF29</accession>
<comment type="caution">
    <text evidence="2">The sequence shown here is derived from an EMBL/GenBank/DDBJ whole genome shotgun (WGS) entry which is preliminary data.</text>
</comment>
<dbReference type="AlphaFoldDB" id="A0A9X2FF29"/>
<dbReference type="RefSeq" id="WP_252855956.1">
    <property type="nucleotide sequence ID" value="NZ_JAMXLR010000092.1"/>
</dbReference>
<proteinExistence type="predicted"/>
<name>A0A9X2FF29_9BACT</name>
<dbReference type="InterPro" id="IPR036465">
    <property type="entry name" value="vWFA_dom_sf"/>
</dbReference>
<evidence type="ECO:0000259" key="1">
    <source>
        <dbReference type="Pfam" id="PF01882"/>
    </source>
</evidence>